<dbReference type="InterPro" id="IPR001683">
    <property type="entry name" value="PX_dom"/>
</dbReference>
<dbReference type="InterPro" id="IPR052467">
    <property type="entry name" value="Sorting_nexin_PX-domain"/>
</dbReference>
<feature type="domain" description="PX" evidence="8">
    <location>
        <begin position="1"/>
        <end position="114"/>
    </location>
</feature>
<proteinExistence type="inferred from homology"/>
<keyword evidence="5" id="KW-0446">Lipid-binding</keyword>
<protein>
    <recommendedName>
        <fullName evidence="8">PX domain-containing protein</fullName>
    </recommendedName>
</protein>
<evidence type="ECO:0000256" key="7">
    <source>
        <dbReference type="ARBA" id="ARBA00023329"/>
    </source>
</evidence>
<dbReference type="SUPFAM" id="SSF64268">
    <property type="entry name" value="PX domain"/>
    <property type="match status" value="1"/>
</dbReference>
<comment type="subcellular location">
    <subcellularLocation>
        <location evidence="1">Cytoplasmic vesicle membrane</location>
        <topology evidence="1">Peripheral membrane protein</topology>
        <orientation evidence="1">Cytoplasmic side</orientation>
    </subcellularLocation>
</comment>
<dbReference type="PANTHER" id="PTHR15813:SF9">
    <property type="entry name" value="PX DOMAIN-CONTAINING PROTEIN"/>
    <property type="match status" value="1"/>
</dbReference>
<evidence type="ECO:0000256" key="6">
    <source>
        <dbReference type="ARBA" id="ARBA00023136"/>
    </source>
</evidence>
<sequence>MIALAIPSFRKVKDETESGYFVYEIHVTKPSGREVTIERRFQEFYQFNKQVCKSVNNPPHFPSTKLPKPLNTNTRFLESRRAALEEYLRNLVSLIEISEVHDLLTRFLETNLPQHIRMQNLDYSRTSSIEDLDGYSVEGPKLTHQPLVCFVRDPFKDYVCSTNPLPDVVLQGTLEGLYGNLQATQRGLAVNYRDIATVFSLLNSLKKLVTFGNATTGFSANDI</sequence>
<gene>
    <name evidence="9" type="ORF">PEVE_00016465</name>
</gene>
<evidence type="ECO:0000256" key="2">
    <source>
        <dbReference type="ARBA" id="ARBA00010883"/>
    </source>
</evidence>
<evidence type="ECO:0000256" key="1">
    <source>
        <dbReference type="ARBA" id="ARBA00004180"/>
    </source>
</evidence>
<evidence type="ECO:0000259" key="8">
    <source>
        <dbReference type="PROSITE" id="PS50195"/>
    </source>
</evidence>
<evidence type="ECO:0000313" key="10">
    <source>
        <dbReference type="Proteomes" id="UP001159427"/>
    </source>
</evidence>
<evidence type="ECO:0000256" key="4">
    <source>
        <dbReference type="ARBA" id="ARBA00022927"/>
    </source>
</evidence>
<evidence type="ECO:0000313" key="9">
    <source>
        <dbReference type="EMBL" id="CAH3185978.1"/>
    </source>
</evidence>
<evidence type="ECO:0000256" key="5">
    <source>
        <dbReference type="ARBA" id="ARBA00023121"/>
    </source>
</evidence>
<dbReference type="EMBL" id="CALNXI010002299">
    <property type="protein sequence ID" value="CAH3185978.1"/>
    <property type="molecule type" value="Genomic_DNA"/>
</dbReference>
<comment type="caution">
    <text evidence="9">The sequence shown here is derived from an EMBL/GenBank/DDBJ whole genome shotgun (WGS) entry which is preliminary data.</text>
</comment>
<keyword evidence="10" id="KW-1185">Reference proteome</keyword>
<keyword evidence="7" id="KW-0968">Cytoplasmic vesicle</keyword>
<dbReference type="PROSITE" id="PS50195">
    <property type="entry name" value="PX"/>
    <property type="match status" value="1"/>
</dbReference>
<evidence type="ECO:0000256" key="3">
    <source>
        <dbReference type="ARBA" id="ARBA00022448"/>
    </source>
</evidence>
<accession>A0ABN8S323</accession>
<dbReference type="Proteomes" id="UP001159427">
    <property type="component" value="Unassembled WGS sequence"/>
</dbReference>
<dbReference type="PANTHER" id="PTHR15813">
    <property type="entry name" value="SORTING NEXIN-22 AND 24"/>
    <property type="match status" value="1"/>
</dbReference>
<dbReference type="SMART" id="SM00312">
    <property type="entry name" value="PX"/>
    <property type="match status" value="1"/>
</dbReference>
<comment type="similarity">
    <text evidence="2">Belongs to the sorting nexin family.</text>
</comment>
<dbReference type="Gene3D" id="3.30.1520.10">
    <property type="entry name" value="Phox-like domain"/>
    <property type="match status" value="1"/>
</dbReference>
<keyword evidence="6" id="KW-0472">Membrane</keyword>
<dbReference type="Pfam" id="PF00787">
    <property type="entry name" value="PX"/>
    <property type="match status" value="1"/>
</dbReference>
<organism evidence="9 10">
    <name type="scientific">Porites evermanni</name>
    <dbReference type="NCBI Taxonomy" id="104178"/>
    <lineage>
        <taxon>Eukaryota</taxon>
        <taxon>Metazoa</taxon>
        <taxon>Cnidaria</taxon>
        <taxon>Anthozoa</taxon>
        <taxon>Hexacorallia</taxon>
        <taxon>Scleractinia</taxon>
        <taxon>Fungiina</taxon>
        <taxon>Poritidae</taxon>
        <taxon>Porites</taxon>
    </lineage>
</organism>
<keyword evidence="4" id="KW-0653">Protein transport</keyword>
<dbReference type="InterPro" id="IPR036871">
    <property type="entry name" value="PX_dom_sf"/>
</dbReference>
<keyword evidence="3" id="KW-0813">Transport</keyword>
<reference evidence="9 10" key="1">
    <citation type="submission" date="2022-05" db="EMBL/GenBank/DDBJ databases">
        <authorList>
            <consortium name="Genoscope - CEA"/>
            <person name="William W."/>
        </authorList>
    </citation>
    <scope>NUCLEOTIDE SEQUENCE [LARGE SCALE GENOMIC DNA]</scope>
</reference>
<name>A0ABN8S323_9CNID</name>